<dbReference type="InterPro" id="IPR013320">
    <property type="entry name" value="ConA-like_dom_sf"/>
</dbReference>
<comment type="similarity">
    <text evidence="1">Belongs to the glycosyl hydrolase 16 family.</text>
</comment>
<evidence type="ECO:0000313" key="5">
    <source>
        <dbReference type="EMBL" id="TXC91376.1"/>
    </source>
</evidence>
<dbReference type="InterPro" id="IPR050546">
    <property type="entry name" value="Glycosyl_Hydrlase_16"/>
</dbReference>
<protein>
    <submittedName>
        <fullName evidence="5">Family 16 glycosylhydrolase</fullName>
    </submittedName>
</protein>
<dbReference type="PROSITE" id="PS51762">
    <property type="entry name" value="GH16_2"/>
    <property type="match status" value="1"/>
</dbReference>
<dbReference type="GO" id="GO:0005975">
    <property type="term" value="P:carbohydrate metabolic process"/>
    <property type="evidence" value="ECO:0007669"/>
    <property type="project" value="InterPro"/>
</dbReference>
<comment type="caution">
    <text evidence="5">The sequence shown here is derived from an EMBL/GenBank/DDBJ whole genome shotgun (WGS) entry which is preliminary data.</text>
</comment>
<feature type="region of interest" description="Disordered" evidence="3">
    <location>
        <begin position="35"/>
        <end position="60"/>
    </location>
</feature>
<dbReference type="Gene3D" id="2.60.120.260">
    <property type="entry name" value="Galactose-binding domain-like"/>
    <property type="match status" value="4"/>
</dbReference>
<evidence type="ECO:0000313" key="6">
    <source>
        <dbReference type="Proteomes" id="UP000321363"/>
    </source>
</evidence>
<dbReference type="AlphaFoldDB" id="A0A5C6W1Z8"/>
<keyword evidence="6" id="KW-1185">Reference proteome</keyword>
<dbReference type="Pfam" id="PF02018">
    <property type="entry name" value="CBM_4_9"/>
    <property type="match status" value="4"/>
</dbReference>
<sequence>MFGFGRTASDIEPSVPYNITLDNVKLVKVEQAVLVQPEQQPEQQPATPTEGDTESETADSQWNLVWEDTFDGNELDTTKWNYDLGNGFTGSDGTYVSGWGNEELEFYQEENVNVEDGKLVIEAREEPVSDTHGTYDYTSGKIHTKGKFSQKYGKFEAKIKLPEGQGYWPAFWMMPQDDVYGGWAASGEIDIMEAGGSDISAIGGAIHYGSQWPNNTYTAKDYHFPEGQDITGYNVYSVEWEPGEIRWYVNGELFQTLNNWNSTNSANSTKYSYPAPFDQEFYLILNLAIGGWYDGKPGSETVFPGKMEVEYVKAYEKDAYAEPVEPSFDAEELPEGSKEAINGNYVYDRNFQEGITSITNGEDVANKWSQDYWNLVYLDNFNGSAKASVEQIGDSSFAKVDIANAGSQPYSVQLIQNVTIGKGRWYKLSFDAKSTANRNLNVKIGGGEARGYSAYSPSKDFELSKEMETYEITFQMQDETDPLARLELNMGLDPNSVWVGNVVLEETEAQDPYNENAPKTPLANGNHIYNGTFDQGRMDRMTYWNVETTGAEATAAVPENNRMLAVDISNGGESTDSIKVIQKGINLLSNDEYKLTFNSKSDVERTINVGVVSEDGTVKFAEEQIALTNTMDEKEMTFTMANVSDAAGQLVFYLGNDDSNVYLDDVKLVRLTNNNAGLSFDEIFPLKNGDFSNGLTKWVKHVQGEHDGSNSNAKLEDVDGAAKLTVNAVGTNPWDVQLFQPELSLKQGETYIVEFDAKSTIDRKLEVALDNGAPEYKRFFNEIVNLTDSYGTYSFEFEMTQDDSTNLQFMLGNVEGQAIEGSHEVFIDNVRLEVKDQGKKYFPLQNGDFSTGLSNWGKHVQGEHDGSSSSASLEEENGAAKLSIANVGQNPWDVQLFQSELSLDQGQTYVVEFDAKSSIDRKLEVVVDNGAPSYQRFFQKIVSLTDTFKTYSFEFTMTAEDVTNLQFLVGNVDAQGISSAHDVVIDNVKLEVKGSREELSGPINPEEPPVDPKDPVDESVVPENKDSFEYKADKKLYVLKQSAKAITFTKDLLKQLEEGSSIEISNEKIRAVIPTNLLVGNTDLTFNFGDVSEDIKSKNGDAVSEMYNFTITGEDGTKITNFGNNKVELIFSVNLDDVKNVKDLQVIFIDSDGNKSDEQIETTFDEVKKRSIS</sequence>
<dbReference type="InterPro" id="IPR003305">
    <property type="entry name" value="CenC_carb-bd"/>
</dbReference>
<evidence type="ECO:0000256" key="2">
    <source>
        <dbReference type="ARBA" id="ARBA00022801"/>
    </source>
</evidence>
<reference evidence="5 6" key="1">
    <citation type="journal article" date="2005" name="Int. J. Syst. Evol. Microbiol.">
        <title>Bacillus litoralis sp. nov., isolated from a tidal flat of the Yellow Sea in Korea.</title>
        <authorList>
            <person name="Yoon J.H."/>
            <person name="Oh T.K."/>
        </authorList>
    </citation>
    <scope>NUCLEOTIDE SEQUENCE [LARGE SCALE GENOMIC DNA]</scope>
    <source>
        <strain evidence="5 6">SW-211</strain>
    </source>
</reference>
<dbReference type="InterPro" id="IPR008979">
    <property type="entry name" value="Galactose-bd-like_sf"/>
</dbReference>
<feature type="domain" description="GH16" evidence="4">
    <location>
        <begin position="59"/>
        <end position="320"/>
    </location>
</feature>
<dbReference type="Proteomes" id="UP000321363">
    <property type="component" value="Unassembled WGS sequence"/>
</dbReference>
<dbReference type="OrthoDB" id="9809583at2"/>
<evidence type="ECO:0000256" key="1">
    <source>
        <dbReference type="ARBA" id="ARBA00006865"/>
    </source>
</evidence>
<accession>A0A5C6W1Z8</accession>
<dbReference type="Gene3D" id="2.60.120.200">
    <property type="match status" value="1"/>
</dbReference>
<proteinExistence type="inferred from homology"/>
<dbReference type="GO" id="GO:0004553">
    <property type="term" value="F:hydrolase activity, hydrolyzing O-glycosyl compounds"/>
    <property type="evidence" value="ECO:0007669"/>
    <property type="project" value="InterPro"/>
</dbReference>
<dbReference type="SUPFAM" id="SSF49899">
    <property type="entry name" value="Concanavalin A-like lectins/glucanases"/>
    <property type="match status" value="1"/>
</dbReference>
<feature type="compositionally biased region" description="Low complexity" evidence="3">
    <location>
        <begin position="35"/>
        <end position="50"/>
    </location>
</feature>
<dbReference type="CDD" id="cd08023">
    <property type="entry name" value="GH16_laminarinase_like"/>
    <property type="match status" value="1"/>
</dbReference>
<gene>
    <name evidence="5" type="ORF">FS935_09240</name>
</gene>
<dbReference type="Pfam" id="PF00722">
    <property type="entry name" value="Glyco_hydro_16"/>
    <property type="match status" value="1"/>
</dbReference>
<evidence type="ECO:0000256" key="3">
    <source>
        <dbReference type="SAM" id="MobiDB-lite"/>
    </source>
</evidence>
<dbReference type="EMBL" id="VOQF01000005">
    <property type="protein sequence ID" value="TXC91376.1"/>
    <property type="molecule type" value="Genomic_DNA"/>
</dbReference>
<keyword evidence="2 5" id="KW-0378">Hydrolase</keyword>
<dbReference type="InterPro" id="IPR000757">
    <property type="entry name" value="Beta-glucanase-like"/>
</dbReference>
<dbReference type="SUPFAM" id="SSF49785">
    <property type="entry name" value="Galactose-binding domain-like"/>
    <property type="match status" value="4"/>
</dbReference>
<dbReference type="PANTHER" id="PTHR10963">
    <property type="entry name" value="GLYCOSYL HYDROLASE-RELATED"/>
    <property type="match status" value="1"/>
</dbReference>
<organism evidence="5 6">
    <name type="scientific">Metabacillus litoralis</name>
    <dbReference type="NCBI Taxonomy" id="152268"/>
    <lineage>
        <taxon>Bacteria</taxon>
        <taxon>Bacillati</taxon>
        <taxon>Bacillota</taxon>
        <taxon>Bacilli</taxon>
        <taxon>Bacillales</taxon>
        <taxon>Bacillaceae</taxon>
        <taxon>Metabacillus</taxon>
    </lineage>
</organism>
<feature type="region of interest" description="Disordered" evidence="3">
    <location>
        <begin position="996"/>
        <end position="1018"/>
    </location>
</feature>
<name>A0A5C6W1Z8_9BACI</name>
<evidence type="ECO:0000259" key="4">
    <source>
        <dbReference type="PROSITE" id="PS51762"/>
    </source>
</evidence>
<dbReference type="PANTHER" id="PTHR10963:SF55">
    <property type="entry name" value="GLYCOSIDE HYDROLASE FAMILY 16 PROTEIN"/>
    <property type="match status" value="1"/>
</dbReference>